<dbReference type="RefSeq" id="WP_221574119.1">
    <property type="nucleotide sequence ID" value="NZ_JAIGNK010000003.1"/>
</dbReference>
<proteinExistence type="predicted"/>
<dbReference type="EMBL" id="JAIGNK010000003">
    <property type="protein sequence ID" value="MBX7458742.1"/>
    <property type="molecule type" value="Genomic_DNA"/>
</dbReference>
<gene>
    <name evidence="2" type="ORF">K3152_10840</name>
</gene>
<feature type="domain" description="NadR/Ttd14 AAA" evidence="1">
    <location>
        <begin position="6"/>
        <end position="162"/>
    </location>
</feature>
<dbReference type="Pfam" id="PF13521">
    <property type="entry name" value="AAA_28"/>
    <property type="match status" value="1"/>
</dbReference>
<keyword evidence="3" id="KW-1185">Reference proteome</keyword>
<reference evidence="2 3" key="1">
    <citation type="submission" date="2021-08" db="EMBL/GenBank/DDBJ databases">
        <title>Comparative Genomics Analysis of the Genus Qipengyuania Reveals Extensive Genetic Diversity and Metabolic Versatility, Including the Description of Fifteen Novel Species.</title>
        <authorList>
            <person name="Liu Y."/>
        </authorList>
    </citation>
    <scope>NUCLEOTIDE SEQUENCE [LARGE SCALE GENOMIC DNA]</scope>
    <source>
        <strain evidence="2 3">1NDH17</strain>
    </source>
</reference>
<organism evidence="2 3">
    <name type="scientific">Qipengyuania polymorpha</name>
    <dbReference type="NCBI Taxonomy" id="2867234"/>
    <lineage>
        <taxon>Bacteria</taxon>
        <taxon>Pseudomonadati</taxon>
        <taxon>Pseudomonadota</taxon>
        <taxon>Alphaproteobacteria</taxon>
        <taxon>Sphingomonadales</taxon>
        <taxon>Erythrobacteraceae</taxon>
        <taxon>Qipengyuania</taxon>
    </lineage>
</organism>
<protein>
    <submittedName>
        <fullName evidence="2">AAA family ATPase</fullName>
    </submittedName>
</protein>
<dbReference type="Proteomes" id="UP000783253">
    <property type="component" value="Unassembled WGS sequence"/>
</dbReference>
<accession>A0ABS7J1V4</accession>
<comment type="caution">
    <text evidence="2">The sequence shown here is derived from an EMBL/GenBank/DDBJ whole genome shotgun (WGS) entry which is preliminary data.</text>
</comment>
<evidence type="ECO:0000259" key="1">
    <source>
        <dbReference type="Pfam" id="PF13521"/>
    </source>
</evidence>
<dbReference type="InterPro" id="IPR038727">
    <property type="entry name" value="NadR/Ttd14_AAA_dom"/>
</dbReference>
<dbReference type="Gene3D" id="3.40.50.300">
    <property type="entry name" value="P-loop containing nucleotide triphosphate hydrolases"/>
    <property type="match status" value="1"/>
</dbReference>
<evidence type="ECO:0000313" key="2">
    <source>
        <dbReference type="EMBL" id="MBX7458742.1"/>
    </source>
</evidence>
<evidence type="ECO:0000313" key="3">
    <source>
        <dbReference type="Proteomes" id="UP000783253"/>
    </source>
</evidence>
<name>A0ABS7J1V4_9SPHN</name>
<dbReference type="InterPro" id="IPR027417">
    <property type="entry name" value="P-loop_NTPase"/>
</dbReference>
<sequence length="174" mass="18701">MAGPQRFVLTGGPGAGKTTLLAELARRGFRTVPEAARAVLRGEGGPGLRANDPDGFAAAILKREICRHAAAAGWEGPMFYDRGLGDLAAMPVSSRSLKAEIERQLQACRYEPVVFRAPAWEEIYCRDAERTQSWDEAVASDLAVTSAWRGAGYTIVDLPSLDPAGRAEFVLALI</sequence>
<dbReference type="SUPFAM" id="SSF52540">
    <property type="entry name" value="P-loop containing nucleoside triphosphate hydrolases"/>
    <property type="match status" value="1"/>
</dbReference>